<feature type="compositionally biased region" description="Low complexity" evidence="1">
    <location>
        <begin position="54"/>
        <end position="68"/>
    </location>
</feature>
<sequence length="105" mass="11615">MMRLQISLWKNKGCGLLKQSTRRRWRRSMTSASCREELRITAPTTQCDKFQEGRLSPLSPQPSSSSRLAAGMKQPPCLSRLGSVDSTFSTVGPDMYGVHGKNPAS</sequence>
<dbReference type="Proteomes" id="UP001497644">
    <property type="component" value="Chromosome 6"/>
</dbReference>
<keyword evidence="3" id="KW-1185">Reference proteome</keyword>
<name>A0AAV2P1Z2_9HYME</name>
<evidence type="ECO:0000313" key="3">
    <source>
        <dbReference type="Proteomes" id="UP001497644"/>
    </source>
</evidence>
<gene>
    <name evidence="2" type="ORF">LPLAT_LOCUS11394</name>
</gene>
<reference evidence="2" key="1">
    <citation type="submission" date="2024-04" db="EMBL/GenBank/DDBJ databases">
        <authorList>
            <consortium name="Molecular Ecology Group"/>
        </authorList>
    </citation>
    <scope>NUCLEOTIDE SEQUENCE</scope>
</reference>
<protein>
    <submittedName>
        <fullName evidence="2">Uncharacterized protein</fullName>
    </submittedName>
</protein>
<dbReference type="EMBL" id="OZ034829">
    <property type="protein sequence ID" value="CAL1686009.1"/>
    <property type="molecule type" value="Genomic_DNA"/>
</dbReference>
<dbReference type="AlphaFoldDB" id="A0AAV2P1Z2"/>
<evidence type="ECO:0000313" key="2">
    <source>
        <dbReference type="EMBL" id="CAL1686009.1"/>
    </source>
</evidence>
<accession>A0AAV2P1Z2</accession>
<feature type="region of interest" description="Disordered" evidence="1">
    <location>
        <begin position="45"/>
        <end position="76"/>
    </location>
</feature>
<proteinExistence type="predicted"/>
<evidence type="ECO:0000256" key="1">
    <source>
        <dbReference type="SAM" id="MobiDB-lite"/>
    </source>
</evidence>
<organism evidence="2 3">
    <name type="scientific">Lasius platythorax</name>
    <dbReference type="NCBI Taxonomy" id="488582"/>
    <lineage>
        <taxon>Eukaryota</taxon>
        <taxon>Metazoa</taxon>
        <taxon>Ecdysozoa</taxon>
        <taxon>Arthropoda</taxon>
        <taxon>Hexapoda</taxon>
        <taxon>Insecta</taxon>
        <taxon>Pterygota</taxon>
        <taxon>Neoptera</taxon>
        <taxon>Endopterygota</taxon>
        <taxon>Hymenoptera</taxon>
        <taxon>Apocrita</taxon>
        <taxon>Aculeata</taxon>
        <taxon>Formicoidea</taxon>
        <taxon>Formicidae</taxon>
        <taxon>Formicinae</taxon>
        <taxon>Lasius</taxon>
        <taxon>Lasius</taxon>
    </lineage>
</organism>